<dbReference type="GO" id="GO:0003697">
    <property type="term" value="F:single-stranded DNA binding"/>
    <property type="evidence" value="ECO:0007669"/>
    <property type="project" value="InterPro"/>
</dbReference>
<proteinExistence type="inferred from homology"/>
<dbReference type="GO" id="GO:0005524">
    <property type="term" value="F:ATP binding"/>
    <property type="evidence" value="ECO:0007669"/>
    <property type="project" value="UniProtKB-KW"/>
</dbReference>
<feature type="domain" description="RecA family profile 1" evidence="9">
    <location>
        <begin position="117"/>
        <end position="276"/>
    </location>
</feature>
<dbReference type="InterPro" id="IPR013765">
    <property type="entry name" value="DNA_recomb/repair_RecA"/>
</dbReference>
<evidence type="ECO:0000256" key="5">
    <source>
        <dbReference type="ARBA" id="ARBA00023172"/>
    </source>
</evidence>
<dbReference type="Proteomes" id="UP001344447">
    <property type="component" value="Unassembled WGS sequence"/>
</dbReference>
<feature type="compositionally biased region" description="Low complexity" evidence="8">
    <location>
        <begin position="79"/>
        <end position="89"/>
    </location>
</feature>
<dbReference type="InterPro" id="IPR003593">
    <property type="entry name" value="AAA+_ATPase"/>
</dbReference>
<dbReference type="GO" id="GO:0140664">
    <property type="term" value="F:ATP-dependent DNA damage sensor activity"/>
    <property type="evidence" value="ECO:0007669"/>
    <property type="project" value="InterPro"/>
</dbReference>
<dbReference type="AlphaFoldDB" id="A0AAN7TXV7"/>
<dbReference type="PRINTS" id="PR00142">
    <property type="entry name" value="RECA"/>
</dbReference>
<feature type="region of interest" description="Disordered" evidence="8">
    <location>
        <begin position="412"/>
        <end position="454"/>
    </location>
</feature>
<evidence type="ECO:0000256" key="3">
    <source>
        <dbReference type="ARBA" id="ARBA00022840"/>
    </source>
</evidence>
<dbReference type="FunFam" id="3.40.50.300:FF:000087">
    <property type="entry name" value="Recombinase RecA"/>
    <property type="match status" value="1"/>
</dbReference>
<dbReference type="EMBL" id="JAVFKY010000004">
    <property type="protein sequence ID" value="KAK5577663.1"/>
    <property type="molecule type" value="Genomic_DNA"/>
</dbReference>
<comment type="similarity">
    <text evidence="1 6">Belongs to the RecA family.</text>
</comment>
<dbReference type="Gene3D" id="3.40.50.300">
    <property type="entry name" value="P-loop containing nucleotide triphosphate hydrolases"/>
    <property type="match status" value="1"/>
</dbReference>
<dbReference type="Pfam" id="PF21096">
    <property type="entry name" value="RecA_C"/>
    <property type="match status" value="1"/>
</dbReference>
<keyword evidence="3 6" id="KW-0067">ATP-binding</keyword>
<evidence type="ECO:0000256" key="7">
    <source>
        <dbReference type="RuleBase" id="RU004527"/>
    </source>
</evidence>
<feature type="domain" description="RecA family profile 2" evidence="10">
    <location>
        <begin position="281"/>
        <end position="354"/>
    </location>
</feature>
<dbReference type="CDD" id="cd00983">
    <property type="entry name" value="RecA"/>
    <property type="match status" value="1"/>
</dbReference>
<dbReference type="SMART" id="SM00382">
    <property type="entry name" value="AAA"/>
    <property type="match status" value="1"/>
</dbReference>
<keyword evidence="5 7" id="KW-0233">DNA recombination</keyword>
<sequence length="454" mass="49819">MSINRILSSTYKLVQRNNISSNGVRSNSISLFNHQTNLFTHKANTNSYCHYSKSSKSKKSKSSSSSNEEEDEDGDIETATKTGKKSSSSMENVLKELEKSFGKGTLMKLGSQFSTQKVEVIPSGSMGLDIALGVGGLPKGRVTEIFGPESSGKTTLALHVIAQAQKAGGNCTFIDAEHALNPQWAARLGVNLDELFVSQPDNGEQALEIVDSLLRSKTMSVIVVDSVAALVPRVEIEGEMGDAHLGVQARLMSQALRKLSPSLKDSNCVLIFINQIRMKIGVMFGNPEVTSGGNALKFFSSIRVDIRKVGTVKKGDDIIASQVKAKVVKNKLAPPFKEAIFDIDFQSGINKTGEIIDLAVAEGIVDKMGSWYSYNDIKLDQGREKTKYFLEKTQPNILVEIENKLRDKLIKSKPSLTNQQEENDEDQTSEEFDIENDDNTNQDLEQDIDGTIKK</sequence>
<dbReference type="Pfam" id="PF00154">
    <property type="entry name" value="RecA_N"/>
    <property type="match status" value="1"/>
</dbReference>
<dbReference type="InterPro" id="IPR049261">
    <property type="entry name" value="RecA-like_C"/>
</dbReference>
<evidence type="ECO:0000256" key="6">
    <source>
        <dbReference type="RuleBase" id="RU003422"/>
    </source>
</evidence>
<dbReference type="HAMAP" id="MF_00268">
    <property type="entry name" value="RecA"/>
    <property type="match status" value="1"/>
</dbReference>
<dbReference type="NCBIfam" id="TIGR02012">
    <property type="entry name" value="tigrfam_recA"/>
    <property type="match status" value="1"/>
</dbReference>
<dbReference type="InterPro" id="IPR027417">
    <property type="entry name" value="P-loop_NTPase"/>
</dbReference>
<dbReference type="InterPro" id="IPR020584">
    <property type="entry name" value="DNA_recomb/repair_RecA_CS"/>
</dbReference>
<name>A0AAN7TXV7_9MYCE</name>
<keyword evidence="2 6" id="KW-0547">Nucleotide-binding</keyword>
<dbReference type="PANTHER" id="PTHR45900:SF1">
    <property type="entry name" value="MITOCHONDRIAL DNA REPAIR PROTEIN RECA HOMOLOG-RELATED"/>
    <property type="match status" value="1"/>
</dbReference>
<evidence type="ECO:0000313" key="12">
    <source>
        <dbReference type="Proteomes" id="UP001344447"/>
    </source>
</evidence>
<dbReference type="GO" id="GO:0006310">
    <property type="term" value="P:DNA recombination"/>
    <property type="evidence" value="ECO:0007669"/>
    <property type="project" value="UniProtKB-KW"/>
</dbReference>
<evidence type="ECO:0000256" key="2">
    <source>
        <dbReference type="ARBA" id="ARBA00022741"/>
    </source>
</evidence>
<keyword evidence="4 7" id="KW-0238">DNA-binding</keyword>
<evidence type="ECO:0000256" key="8">
    <source>
        <dbReference type="SAM" id="MobiDB-lite"/>
    </source>
</evidence>
<evidence type="ECO:0000313" key="11">
    <source>
        <dbReference type="EMBL" id="KAK5577663.1"/>
    </source>
</evidence>
<protein>
    <recommendedName>
        <fullName evidence="13">Recombinase A</fullName>
    </recommendedName>
</protein>
<dbReference type="InterPro" id="IPR023400">
    <property type="entry name" value="RecA_C_sf"/>
</dbReference>
<organism evidence="11 12">
    <name type="scientific">Dictyostelium firmibasis</name>
    <dbReference type="NCBI Taxonomy" id="79012"/>
    <lineage>
        <taxon>Eukaryota</taxon>
        <taxon>Amoebozoa</taxon>
        <taxon>Evosea</taxon>
        <taxon>Eumycetozoa</taxon>
        <taxon>Dictyostelia</taxon>
        <taxon>Dictyosteliales</taxon>
        <taxon>Dictyosteliaceae</taxon>
        <taxon>Dictyostelium</taxon>
    </lineage>
</organism>
<dbReference type="PROSITE" id="PS00321">
    <property type="entry name" value="RECA_1"/>
    <property type="match status" value="1"/>
</dbReference>
<dbReference type="PANTHER" id="PTHR45900">
    <property type="entry name" value="RECA"/>
    <property type="match status" value="1"/>
</dbReference>
<keyword evidence="12" id="KW-1185">Reference proteome</keyword>
<evidence type="ECO:0000256" key="4">
    <source>
        <dbReference type="ARBA" id="ARBA00023125"/>
    </source>
</evidence>
<reference evidence="11 12" key="1">
    <citation type="submission" date="2023-11" db="EMBL/GenBank/DDBJ databases">
        <title>Dfirmibasis_genome.</title>
        <authorList>
            <person name="Edelbroek B."/>
            <person name="Kjellin J."/>
            <person name="Jerlstrom-Hultqvist J."/>
            <person name="Soderbom F."/>
        </authorList>
    </citation>
    <scope>NUCLEOTIDE SEQUENCE [LARGE SCALE GENOMIC DNA]</scope>
    <source>
        <strain evidence="11 12">TNS-C-14</strain>
    </source>
</reference>
<evidence type="ECO:0000259" key="10">
    <source>
        <dbReference type="PROSITE" id="PS50163"/>
    </source>
</evidence>
<dbReference type="PROSITE" id="PS50162">
    <property type="entry name" value="RECA_2"/>
    <property type="match status" value="1"/>
</dbReference>
<dbReference type="PROSITE" id="PS50163">
    <property type="entry name" value="RECA_3"/>
    <property type="match status" value="1"/>
</dbReference>
<dbReference type="SUPFAM" id="SSF52540">
    <property type="entry name" value="P-loop containing nucleoside triphosphate hydrolases"/>
    <property type="match status" value="1"/>
</dbReference>
<dbReference type="InterPro" id="IPR020588">
    <property type="entry name" value="RecA_ATP-bd"/>
</dbReference>
<feature type="region of interest" description="Disordered" evidence="8">
    <location>
        <begin position="50"/>
        <end position="91"/>
    </location>
</feature>
<feature type="compositionally biased region" description="Acidic residues" evidence="8">
    <location>
        <begin position="421"/>
        <end position="448"/>
    </location>
</feature>
<feature type="compositionally biased region" description="Acidic residues" evidence="8">
    <location>
        <begin position="67"/>
        <end position="76"/>
    </location>
</feature>
<dbReference type="SUPFAM" id="SSF54752">
    <property type="entry name" value="RecA protein, C-terminal domain"/>
    <property type="match status" value="1"/>
</dbReference>
<dbReference type="InterPro" id="IPR020587">
    <property type="entry name" value="RecA_monomer-monomer_interface"/>
</dbReference>
<evidence type="ECO:0008006" key="13">
    <source>
        <dbReference type="Google" id="ProtNLM"/>
    </source>
</evidence>
<keyword evidence="7" id="KW-0227">DNA damage</keyword>
<dbReference type="GO" id="GO:0006281">
    <property type="term" value="P:DNA repair"/>
    <property type="evidence" value="ECO:0007669"/>
    <property type="project" value="InterPro"/>
</dbReference>
<accession>A0AAN7TXV7</accession>
<comment type="caution">
    <text evidence="11">The sequence shown here is derived from an EMBL/GenBank/DDBJ whole genome shotgun (WGS) entry which is preliminary data.</text>
</comment>
<evidence type="ECO:0000259" key="9">
    <source>
        <dbReference type="PROSITE" id="PS50162"/>
    </source>
</evidence>
<gene>
    <name evidence="11" type="ORF">RB653_002607</name>
</gene>
<evidence type="ECO:0000256" key="1">
    <source>
        <dbReference type="ARBA" id="ARBA00009391"/>
    </source>
</evidence>
<dbReference type="InterPro" id="IPR049428">
    <property type="entry name" value="RecA-like_N"/>
</dbReference>